<dbReference type="InterPro" id="IPR013154">
    <property type="entry name" value="ADH-like_N"/>
</dbReference>
<evidence type="ECO:0000256" key="4">
    <source>
        <dbReference type="SAM" id="MobiDB-lite"/>
    </source>
</evidence>
<dbReference type="Pfam" id="PF00107">
    <property type="entry name" value="ADH_zinc_N"/>
    <property type="match status" value="1"/>
</dbReference>
<evidence type="ECO:0000256" key="3">
    <source>
        <dbReference type="RuleBase" id="RU364000"/>
    </source>
</evidence>
<evidence type="ECO:0000256" key="2">
    <source>
        <dbReference type="ARBA" id="ARBA00022857"/>
    </source>
</evidence>
<dbReference type="SUPFAM" id="SSF51735">
    <property type="entry name" value="NAD(P)-binding Rossmann-fold domains"/>
    <property type="match status" value="1"/>
</dbReference>
<keyword evidence="2" id="KW-0521">NADP</keyword>
<keyword evidence="3" id="KW-0862">Zinc</keyword>
<sequence>MTTESHQERPLPTLMRAIGYSKNTAIDDAEALVEREVPLPKIGPHDLLVEVHAVSVNPVDVKQRAHAGSGGFRVLGYDAAGVVVAAGSSVTLFEPGDHVYYAGALNRPGSNAHYQAVDERIVGRKPASLDWADAAALPLTTLTAYEALFDKLHLTETSEGTLLIVGAAGGVGSIMIQLVKVLAPRVRVIGTASRPESQQWVRSLGADAVVDHGGDLAAHVLEAAPDGVDWIFTSASAKPGAVASYVRIAKPFGQIVAIDARPPRRGSAERQSALLALGVHVRPLDASQRRSDRTAPHPEPRRRTRRRGAHPHHGDRATVSAGCRAADRGAPHRRVGAGHRKGRDRPRLTRSSASHPTLTTHTSL</sequence>
<comment type="similarity">
    <text evidence="1 3">Belongs to the zinc-containing alcohol dehydrogenase family. Quinone oxidoreductase subfamily.</text>
</comment>
<dbReference type="Pfam" id="PF08240">
    <property type="entry name" value="ADH_N"/>
    <property type="match status" value="1"/>
</dbReference>
<dbReference type="SUPFAM" id="SSF50129">
    <property type="entry name" value="GroES-like"/>
    <property type="match status" value="1"/>
</dbReference>
<dbReference type="Proteomes" id="UP001500929">
    <property type="component" value="Unassembled WGS sequence"/>
</dbReference>
<dbReference type="InterPro" id="IPR020843">
    <property type="entry name" value="ER"/>
</dbReference>
<dbReference type="PANTHER" id="PTHR44154:SF1">
    <property type="entry name" value="QUINONE OXIDOREDUCTASE"/>
    <property type="match status" value="1"/>
</dbReference>
<keyword evidence="3" id="KW-0479">Metal-binding</keyword>
<evidence type="ECO:0000259" key="5">
    <source>
        <dbReference type="SMART" id="SM00829"/>
    </source>
</evidence>
<evidence type="ECO:0000256" key="1">
    <source>
        <dbReference type="ARBA" id="ARBA00010371"/>
    </source>
</evidence>
<comment type="caution">
    <text evidence="6">The sequence shown here is derived from an EMBL/GenBank/DDBJ whole genome shotgun (WGS) entry which is preliminary data.</text>
</comment>
<dbReference type="Gene3D" id="3.90.180.10">
    <property type="entry name" value="Medium-chain alcohol dehydrogenases, catalytic domain"/>
    <property type="match status" value="1"/>
</dbReference>
<feature type="compositionally biased region" description="Basic and acidic residues" evidence="4">
    <location>
        <begin position="287"/>
        <end position="301"/>
    </location>
</feature>
<evidence type="ECO:0000313" key="6">
    <source>
        <dbReference type="EMBL" id="GAA2228750.1"/>
    </source>
</evidence>
<dbReference type="PANTHER" id="PTHR44154">
    <property type="entry name" value="QUINONE OXIDOREDUCTASE"/>
    <property type="match status" value="1"/>
</dbReference>
<keyword evidence="7" id="KW-1185">Reference proteome</keyword>
<dbReference type="EMBL" id="BAAAQY010000003">
    <property type="protein sequence ID" value="GAA2228750.1"/>
    <property type="molecule type" value="Genomic_DNA"/>
</dbReference>
<dbReference type="SMART" id="SM00829">
    <property type="entry name" value="PKS_ER"/>
    <property type="match status" value="1"/>
</dbReference>
<feature type="domain" description="Enoyl reductase (ER)" evidence="5">
    <location>
        <begin position="24"/>
        <end position="310"/>
    </location>
</feature>
<dbReference type="NCBIfam" id="TIGR02817">
    <property type="entry name" value="adh_fam_1"/>
    <property type="match status" value="1"/>
</dbReference>
<dbReference type="CDD" id="cd08252">
    <property type="entry name" value="AL_MDR"/>
    <property type="match status" value="1"/>
</dbReference>
<dbReference type="InterPro" id="IPR013149">
    <property type="entry name" value="ADH-like_C"/>
</dbReference>
<dbReference type="InterPro" id="IPR011032">
    <property type="entry name" value="GroES-like_sf"/>
</dbReference>
<reference evidence="6 7" key="1">
    <citation type="journal article" date="2019" name="Int. J. Syst. Evol. Microbiol.">
        <title>The Global Catalogue of Microorganisms (GCM) 10K type strain sequencing project: providing services to taxonomists for standard genome sequencing and annotation.</title>
        <authorList>
            <consortium name="The Broad Institute Genomics Platform"/>
            <consortium name="The Broad Institute Genome Sequencing Center for Infectious Disease"/>
            <person name="Wu L."/>
            <person name="Ma J."/>
        </authorList>
    </citation>
    <scope>NUCLEOTIDE SEQUENCE [LARGE SCALE GENOMIC DNA]</scope>
    <source>
        <strain evidence="6 7">JCM 16117</strain>
    </source>
</reference>
<organism evidence="6 7">
    <name type="scientific">Herbiconiux moechotypicola</name>
    <dbReference type="NCBI Taxonomy" id="637393"/>
    <lineage>
        <taxon>Bacteria</taxon>
        <taxon>Bacillati</taxon>
        <taxon>Actinomycetota</taxon>
        <taxon>Actinomycetes</taxon>
        <taxon>Micrococcales</taxon>
        <taxon>Microbacteriaceae</taxon>
        <taxon>Herbiconiux</taxon>
    </lineage>
</organism>
<name>A0ABN3DEF9_9MICO</name>
<accession>A0ABN3DEF9</accession>
<feature type="compositionally biased region" description="Basic residues" evidence="4">
    <location>
        <begin position="331"/>
        <end position="344"/>
    </location>
</feature>
<proteinExistence type="inferred from homology"/>
<feature type="region of interest" description="Disordered" evidence="4">
    <location>
        <begin position="280"/>
        <end position="364"/>
    </location>
</feature>
<protein>
    <recommendedName>
        <fullName evidence="3">Zinc-type alcohol dehydrogenase-like protein</fullName>
    </recommendedName>
</protein>
<dbReference type="InterPro" id="IPR051603">
    <property type="entry name" value="Zinc-ADH_QOR/CCCR"/>
</dbReference>
<keyword evidence="3" id="KW-0560">Oxidoreductase</keyword>
<dbReference type="InterPro" id="IPR014182">
    <property type="entry name" value="ADH_Zn_typ-1"/>
</dbReference>
<feature type="compositionally biased region" description="Basic residues" evidence="4">
    <location>
        <begin position="302"/>
        <end position="313"/>
    </location>
</feature>
<dbReference type="InterPro" id="IPR036291">
    <property type="entry name" value="NAD(P)-bd_dom_sf"/>
</dbReference>
<feature type="compositionally biased region" description="Polar residues" evidence="4">
    <location>
        <begin position="349"/>
        <end position="364"/>
    </location>
</feature>
<evidence type="ECO:0000313" key="7">
    <source>
        <dbReference type="Proteomes" id="UP001500929"/>
    </source>
</evidence>
<dbReference type="Gene3D" id="3.40.50.720">
    <property type="entry name" value="NAD(P)-binding Rossmann-like Domain"/>
    <property type="match status" value="1"/>
</dbReference>
<gene>
    <name evidence="6" type="ORF">GCM10009851_11520</name>
</gene>